<dbReference type="AlphaFoldDB" id="A0A411Z4Y1"/>
<dbReference type="Pfam" id="PF00563">
    <property type="entry name" value="EAL"/>
    <property type="match status" value="1"/>
</dbReference>
<dbReference type="InterPro" id="IPR001633">
    <property type="entry name" value="EAL_dom"/>
</dbReference>
<dbReference type="RefSeq" id="WP_118150192.1">
    <property type="nucleotide sequence ID" value="NZ_QWEY01000002.1"/>
</dbReference>
<dbReference type="CDD" id="cd01948">
    <property type="entry name" value="EAL"/>
    <property type="match status" value="1"/>
</dbReference>
<dbReference type="PROSITE" id="PS50883">
    <property type="entry name" value="EAL"/>
    <property type="match status" value="1"/>
</dbReference>
<dbReference type="EMBL" id="QWEY01000002">
    <property type="protein sequence ID" value="RGP38138.1"/>
    <property type="molecule type" value="Genomic_DNA"/>
</dbReference>
<proteinExistence type="predicted"/>
<dbReference type="GO" id="GO:0071111">
    <property type="term" value="F:cyclic-guanylate-specific phosphodiesterase activity"/>
    <property type="evidence" value="ECO:0007669"/>
    <property type="project" value="InterPro"/>
</dbReference>
<dbReference type="OrthoDB" id="23692at2"/>
<evidence type="ECO:0000259" key="1">
    <source>
        <dbReference type="PROSITE" id="PS50883"/>
    </source>
</evidence>
<dbReference type="SMART" id="SM00052">
    <property type="entry name" value="EAL"/>
    <property type="match status" value="1"/>
</dbReference>
<dbReference type="InterPro" id="IPR050706">
    <property type="entry name" value="Cyclic-di-GMP_PDE-like"/>
</dbReference>
<organism evidence="2 3">
    <name type="scientific">Pseudotabrizicola alkalilacus</name>
    <dbReference type="NCBI Taxonomy" id="2305252"/>
    <lineage>
        <taxon>Bacteria</taxon>
        <taxon>Pseudomonadati</taxon>
        <taxon>Pseudomonadota</taxon>
        <taxon>Alphaproteobacteria</taxon>
        <taxon>Rhodobacterales</taxon>
        <taxon>Paracoccaceae</taxon>
        <taxon>Pseudotabrizicola</taxon>
    </lineage>
</organism>
<dbReference type="Proteomes" id="UP000284547">
    <property type="component" value="Unassembled WGS sequence"/>
</dbReference>
<sequence>MTQKPLLLQDVPHTIASPLAFAVAENDRETIAMVRDALRTGRMRLAYQPVVLSVDTTRIAFYEGLIRVMDPSGRPIPAQDFMAAAETDETGREIDCAALAMGLATLAQQPQIRLSINMSARSIGYPKWTAILRDALRKHPGMGERLILEITESSAMMVPEIVSTFMSGLQSEGIAFALDDFGAGFTAIRYFKDFAFDILKIHGEFIRNIHADADNQVVTAALLAIARQFDMLCVAESVETLADAQYLQALGVDCQQGYLFGTPSVTPVWADIFLNRTA</sequence>
<name>A0A411Z4Y1_9RHOB</name>
<reference evidence="2 3" key="1">
    <citation type="submission" date="2018-08" db="EMBL/GenBank/DDBJ databases">
        <title>Flavobacterium tibetense sp. nov., isolated from a wetland YonghuCo on Tibetan Plateau.</title>
        <authorList>
            <person name="Phurbu D."/>
            <person name="Lu H."/>
            <person name="Xing P."/>
        </authorList>
    </citation>
    <scope>NUCLEOTIDE SEQUENCE [LARGE SCALE GENOMIC DNA]</scope>
    <source>
        <strain evidence="2 3">DJC</strain>
    </source>
</reference>
<evidence type="ECO:0000313" key="2">
    <source>
        <dbReference type="EMBL" id="RGP38138.1"/>
    </source>
</evidence>
<comment type="caution">
    <text evidence="2">The sequence shown here is derived from an EMBL/GenBank/DDBJ whole genome shotgun (WGS) entry which is preliminary data.</text>
</comment>
<dbReference type="PANTHER" id="PTHR33121">
    <property type="entry name" value="CYCLIC DI-GMP PHOSPHODIESTERASE PDEF"/>
    <property type="match status" value="1"/>
</dbReference>
<accession>A0A411Z4Y1</accession>
<dbReference type="PANTHER" id="PTHR33121:SF79">
    <property type="entry name" value="CYCLIC DI-GMP PHOSPHODIESTERASE PDED-RELATED"/>
    <property type="match status" value="1"/>
</dbReference>
<dbReference type="SUPFAM" id="SSF141868">
    <property type="entry name" value="EAL domain-like"/>
    <property type="match status" value="1"/>
</dbReference>
<evidence type="ECO:0000313" key="3">
    <source>
        <dbReference type="Proteomes" id="UP000284547"/>
    </source>
</evidence>
<dbReference type="Gene3D" id="3.20.20.450">
    <property type="entry name" value="EAL domain"/>
    <property type="match status" value="1"/>
</dbReference>
<gene>
    <name evidence="2" type="ORF">D1012_04695</name>
</gene>
<feature type="domain" description="EAL" evidence="1">
    <location>
        <begin position="27"/>
        <end position="277"/>
    </location>
</feature>
<keyword evidence="3" id="KW-1185">Reference proteome</keyword>
<dbReference type="InterPro" id="IPR035919">
    <property type="entry name" value="EAL_sf"/>
</dbReference>
<protein>
    <submittedName>
        <fullName evidence="2">EAL domain-containing protein</fullName>
    </submittedName>
</protein>